<evidence type="ECO:0000259" key="8">
    <source>
        <dbReference type="PROSITE" id="PS50109"/>
    </source>
</evidence>
<dbReference type="Proteomes" id="UP000260983">
    <property type="component" value="Unassembled WGS sequence"/>
</dbReference>
<dbReference type="PRINTS" id="PR00344">
    <property type="entry name" value="BCTRLSENSOR"/>
</dbReference>
<gene>
    <name evidence="9" type="ORF">DXB65_23840</name>
</gene>
<keyword evidence="7" id="KW-1133">Transmembrane helix</keyword>
<dbReference type="FunFam" id="3.30.565.10:FF:000006">
    <property type="entry name" value="Sensor histidine kinase WalK"/>
    <property type="match status" value="1"/>
</dbReference>
<evidence type="ECO:0000256" key="4">
    <source>
        <dbReference type="ARBA" id="ARBA00022679"/>
    </source>
</evidence>
<dbReference type="Gene3D" id="3.30.565.10">
    <property type="entry name" value="Histidine kinase-like ATPase, C-terminal domain"/>
    <property type="match status" value="1"/>
</dbReference>
<dbReference type="SUPFAM" id="SSF55874">
    <property type="entry name" value="ATPase domain of HSP90 chaperone/DNA topoisomerase II/histidine kinase"/>
    <property type="match status" value="1"/>
</dbReference>
<feature type="transmembrane region" description="Helical" evidence="7">
    <location>
        <begin position="491"/>
        <end position="515"/>
    </location>
</feature>
<comment type="caution">
    <text evidence="9">The sequence shown here is derived from an EMBL/GenBank/DDBJ whole genome shotgun (WGS) entry which is preliminary data.</text>
</comment>
<accession>A0A3E5AWT5</accession>
<dbReference type="SMART" id="SM00388">
    <property type="entry name" value="HisKA"/>
    <property type="match status" value="1"/>
</dbReference>
<evidence type="ECO:0000313" key="9">
    <source>
        <dbReference type="EMBL" id="RGN29644.1"/>
    </source>
</evidence>
<keyword evidence="4" id="KW-0808">Transferase</keyword>
<dbReference type="InterPro" id="IPR036097">
    <property type="entry name" value="HisK_dim/P_sf"/>
</dbReference>
<keyword evidence="5 9" id="KW-0418">Kinase</keyword>
<protein>
    <recommendedName>
        <fullName evidence="2">histidine kinase</fullName>
        <ecNumber evidence="2">2.7.13.3</ecNumber>
    </recommendedName>
</protein>
<dbReference type="InterPro" id="IPR036890">
    <property type="entry name" value="HATPase_C_sf"/>
</dbReference>
<keyword evidence="7" id="KW-0472">Membrane</keyword>
<dbReference type="Pfam" id="PF00512">
    <property type="entry name" value="HisKA"/>
    <property type="match status" value="1"/>
</dbReference>
<dbReference type="AlphaFoldDB" id="A0A3E5AWT5"/>
<dbReference type="InterPro" id="IPR050736">
    <property type="entry name" value="Sensor_HK_Regulatory"/>
</dbReference>
<feature type="transmembrane region" description="Helical" evidence="7">
    <location>
        <begin position="183"/>
        <end position="202"/>
    </location>
</feature>
<proteinExistence type="predicted"/>
<evidence type="ECO:0000256" key="7">
    <source>
        <dbReference type="SAM" id="Phobius"/>
    </source>
</evidence>
<dbReference type="InterPro" id="IPR005467">
    <property type="entry name" value="His_kinase_dom"/>
</dbReference>
<feature type="domain" description="Histidine kinase" evidence="8">
    <location>
        <begin position="532"/>
        <end position="749"/>
    </location>
</feature>
<keyword evidence="6" id="KW-0902">Two-component regulatory system</keyword>
<dbReference type="SMART" id="SM00387">
    <property type="entry name" value="HATPase_c"/>
    <property type="match status" value="1"/>
</dbReference>
<evidence type="ECO:0000256" key="1">
    <source>
        <dbReference type="ARBA" id="ARBA00000085"/>
    </source>
</evidence>
<keyword evidence="7" id="KW-0812">Transmembrane</keyword>
<evidence type="ECO:0000256" key="2">
    <source>
        <dbReference type="ARBA" id="ARBA00012438"/>
    </source>
</evidence>
<evidence type="ECO:0000256" key="6">
    <source>
        <dbReference type="ARBA" id="ARBA00023012"/>
    </source>
</evidence>
<dbReference type="PROSITE" id="PS50109">
    <property type="entry name" value="HIS_KIN"/>
    <property type="match status" value="1"/>
</dbReference>
<dbReference type="InterPro" id="IPR004358">
    <property type="entry name" value="Sig_transdc_His_kin-like_C"/>
</dbReference>
<dbReference type="EMBL" id="QSUL01000034">
    <property type="protein sequence ID" value="RGN29644.1"/>
    <property type="molecule type" value="Genomic_DNA"/>
</dbReference>
<evidence type="ECO:0000256" key="3">
    <source>
        <dbReference type="ARBA" id="ARBA00022553"/>
    </source>
</evidence>
<keyword evidence="3" id="KW-0597">Phosphoprotein</keyword>
<dbReference type="Pfam" id="PF02518">
    <property type="entry name" value="HATPase_c"/>
    <property type="match status" value="1"/>
</dbReference>
<dbReference type="PANTHER" id="PTHR43711">
    <property type="entry name" value="TWO-COMPONENT HISTIDINE KINASE"/>
    <property type="match status" value="1"/>
</dbReference>
<organism evidence="9 10">
    <name type="scientific">Bacteroides oleiciplenus</name>
    <dbReference type="NCBI Taxonomy" id="626931"/>
    <lineage>
        <taxon>Bacteria</taxon>
        <taxon>Pseudomonadati</taxon>
        <taxon>Bacteroidota</taxon>
        <taxon>Bacteroidia</taxon>
        <taxon>Bacteroidales</taxon>
        <taxon>Bacteroidaceae</taxon>
        <taxon>Bacteroides</taxon>
    </lineage>
</organism>
<dbReference type="SUPFAM" id="SSF47384">
    <property type="entry name" value="Homodimeric domain of signal transducing histidine kinase"/>
    <property type="match status" value="1"/>
</dbReference>
<reference evidence="9 10" key="1">
    <citation type="submission" date="2018-08" db="EMBL/GenBank/DDBJ databases">
        <title>A genome reference for cultivated species of the human gut microbiota.</title>
        <authorList>
            <person name="Zou Y."/>
            <person name="Xue W."/>
            <person name="Luo G."/>
        </authorList>
    </citation>
    <scope>NUCLEOTIDE SEQUENCE [LARGE SCALE GENOMIC DNA]</scope>
    <source>
        <strain evidence="9 10">OM05-15BH</strain>
    </source>
</reference>
<dbReference type="InterPro" id="IPR003594">
    <property type="entry name" value="HATPase_dom"/>
</dbReference>
<dbReference type="CDD" id="cd00082">
    <property type="entry name" value="HisKA"/>
    <property type="match status" value="1"/>
</dbReference>
<feature type="transmembrane region" description="Helical" evidence="7">
    <location>
        <begin position="284"/>
        <end position="304"/>
    </location>
</feature>
<comment type="catalytic activity">
    <reaction evidence="1">
        <text>ATP + protein L-histidine = ADP + protein N-phospho-L-histidine.</text>
        <dbReference type="EC" id="2.7.13.3"/>
    </reaction>
</comment>
<dbReference type="InterPro" id="IPR003661">
    <property type="entry name" value="HisK_dim/P_dom"/>
</dbReference>
<dbReference type="GO" id="GO:0000155">
    <property type="term" value="F:phosphorelay sensor kinase activity"/>
    <property type="evidence" value="ECO:0007669"/>
    <property type="project" value="InterPro"/>
</dbReference>
<name>A0A3E5AWT5_9BACE</name>
<evidence type="ECO:0000256" key="5">
    <source>
        <dbReference type="ARBA" id="ARBA00022777"/>
    </source>
</evidence>
<sequence length="749" mass="85926">MKSRSVINISIIGLLFIVLIQLGGMVYAYKTQMKEAEQSINKYFWMAFTETVDDIVNNLPYPDGTKVNIIHYPVRLKLGKNEFVNRGMQQTAQVLQKVYKLKEFPLAKFDSLLHKKLEYADIKGKVTVERFNVNTGEILESTNAGMRTTIAAITSEKAFIYKDRGEAVRAIVVFPFANIMRNVLILFAVTFLLLGVAVYALVLQIKSLIRQQNNLQEQQQDFYVLAEQMREPVIEIISEMPRENWNVIEEKSTSLLGMTEKTLSKAKTEALLNPARKRISLKTFSVIGLTGIFLLLAIWSAYLYRISYERMEFKVQDNFEKAFYDETYYNRCISFFSVYKDRKEVIKVTRNTPYVDRFLENIRKLSVEKGYHFWMNGILVYHIYNKYDVNSQLHAAYTMQDSINNSAQPPIVFSTQFADSVFALELHKNDISSESDIQKLAYPSGELLAHTGKPHVGIMDMTTKLIPLDKDSTECVRGVVRSPQSHIVASIWYMLLPLGITFLFICICVCIQIHIERLQRRLKQFQQDFTYSMIHDMKSPLNSIMMGAHVLMGGKLANKPEKIEKYKQLMHDECEHLLTLSGKVLMLTQIDRGELQLHKETVVLLPLLKDVTEKFLLKAIKKVHFTLDCKENYLVYADMFCLREVINNLIDNAIKYSKDEVEIAISCEESDGFTMIKVRDNGIGIPLKEQQKIFGKFERLPAGSRKSGVSGFGLGLNYVQQVMEAHNGTVAVESVEGSYSEFVIRFPLC</sequence>
<dbReference type="RefSeq" id="WP_117725794.1">
    <property type="nucleotide sequence ID" value="NZ_QSUL01000034.1"/>
</dbReference>
<dbReference type="CDD" id="cd00075">
    <property type="entry name" value="HATPase"/>
    <property type="match status" value="1"/>
</dbReference>
<dbReference type="Gene3D" id="1.10.287.130">
    <property type="match status" value="1"/>
</dbReference>
<dbReference type="EC" id="2.7.13.3" evidence="2"/>
<evidence type="ECO:0000313" key="10">
    <source>
        <dbReference type="Proteomes" id="UP000260983"/>
    </source>
</evidence>
<dbReference type="PANTHER" id="PTHR43711:SF26">
    <property type="entry name" value="SENSOR HISTIDINE KINASE RCSC"/>
    <property type="match status" value="1"/>
</dbReference>